<evidence type="ECO:0008006" key="4">
    <source>
        <dbReference type="Google" id="ProtNLM"/>
    </source>
</evidence>
<dbReference type="EMBL" id="LMTZ01000110">
    <property type="protein sequence ID" value="KST65244.1"/>
    <property type="molecule type" value="Genomic_DNA"/>
</dbReference>
<proteinExistence type="predicted"/>
<feature type="transmembrane region" description="Helical" evidence="1">
    <location>
        <begin position="6"/>
        <end position="25"/>
    </location>
</feature>
<evidence type="ECO:0000313" key="2">
    <source>
        <dbReference type="EMBL" id="KST65244.1"/>
    </source>
</evidence>
<keyword evidence="1" id="KW-0812">Transmembrane</keyword>
<dbReference type="Proteomes" id="UP000053372">
    <property type="component" value="Unassembled WGS sequence"/>
</dbReference>
<protein>
    <recommendedName>
        <fullName evidence="4">DUF4177 domain-containing protein</fullName>
    </recommendedName>
</protein>
<organism evidence="2 3">
    <name type="scientific">Mastigocoleus testarum BC008</name>
    <dbReference type="NCBI Taxonomy" id="371196"/>
    <lineage>
        <taxon>Bacteria</taxon>
        <taxon>Bacillati</taxon>
        <taxon>Cyanobacteriota</taxon>
        <taxon>Cyanophyceae</taxon>
        <taxon>Nostocales</taxon>
        <taxon>Hapalosiphonaceae</taxon>
        <taxon>Mastigocoleus</taxon>
    </lineage>
</organism>
<evidence type="ECO:0000256" key="1">
    <source>
        <dbReference type="SAM" id="Phobius"/>
    </source>
</evidence>
<accession>A0A0V7ZLC9</accession>
<keyword evidence="3" id="KW-1185">Reference proteome</keyword>
<sequence>MKKYILFLPFVFVSVFVVIVSSVFLPQIKVEITIQPQSQSIVKADKPDNSVKNKAHCIFLYQERNVDKIIDKINKYYDRGYRLKGFSATSTGTGLTGVGDTITFYAPVCKE</sequence>
<comment type="caution">
    <text evidence="2">The sequence shown here is derived from an EMBL/GenBank/DDBJ whole genome shotgun (WGS) entry which is preliminary data.</text>
</comment>
<dbReference type="AlphaFoldDB" id="A0A0V7ZLC9"/>
<dbReference type="RefSeq" id="WP_036266695.1">
    <property type="nucleotide sequence ID" value="NZ_LMTZ01000110.1"/>
</dbReference>
<gene>
    <name evidence="2" type="ORF">BC008_20855</name>
</gene>
<name>A0A0V7ZLC9_9CYAN</name>
<keyword evidence="1" id="KW-1133">Transmembrane helix</keyword>
<keyword evidence="1" id="KW-0472">Membrane</keyword>
<evidence type="ECO:0000313" key="3">
    <source>
        <dbReference type="Proteomes" id="UP000053372"/>
    </source>
</evidence>
<reference evidence="2 3" key="1">
    <citation type="journal article" date="2015" name="Genome Announc.">
        <title>Draft Genome of the Euendolithic (true boring) Cyanobacterium Mastigocoleus testarum strain BC008.</title>
        <authorList>
            <person name="Guida B.S."/>
            <person name="Garcia-Pichel F."/>
        </authorList>
    </citation>
    <scope>NUCLEOTIDE SEQUENCE [LARGE SCALE GENOMIC DNA]</scope>
    <source>
        <strain evidence="2 3">BC008</strain>
    </source>
</reference>